<organism evidence="1 2">
    <name type="scientific">Cladophialophora carrionii</name>
    <dbReference type="NCBI Taxonomy" id="86049"/>
    <lineage>
        <taxon>Eukaryota</taxon>
        <taxon>Fungi</taxon>
        <taxon>Dikarya</taxon>
        <taxon>Ascomycota</taxon>
        <taxon>Pezizomycotina</taxon>
        <taxon>Eurotiomycetes</taxon>
        <taxon>Chaetothyriomycetidae</taxon>
        <taxon>Chaetothyriales</taxon>
        <taxon>Herpotrichiellaceae</taxon>
        <taxon>Cladophialophora</taxon>
    </lineage>
</organism>
<dbReference type="Proteomes" id="UP000094526">
    <property type="component" value="Unassembled WGS sequence"/>
</dbReference>
<protein>
    <submittedName>
        <fullName evidence="1">Uncharacterized protein</fullName>
    </submittedName>
</protein>
<sequence length="104" mass="10851">MPELDEGLMQASLVTGREFCSTRLDSTLKTQVVAAAAATAATVGSNSASPSTFHLQGRALHKHVKQDDTRQTCTGTGTSTGTGVCEVVAVAVAVAVARRRRLYC</sequence>
<dbReference type="EMBL" id="LGRB01000014">
    <property type="protein sequence ID" value="OCT47260.1"/>
    <property type="molecule type" value="Genomic_DNA"/>
</dbReference>
<comment type="caution">
    <text evidence="1">The sequence shown here is derived from an EMBL/GenBank/DDBJ whole genome shotgun (WGS) entry which is preliminary data.</text>
</comment>
<accession>A0A1C1CFG2</accession>
<dbReference type="AlphaFoldDB" id="A0A1C1CFG2"/>
<gene>
    <name evidence="1" type="ORF">CLCR_02684</name>
</gene>
<evidence type="ECO:0000313" key="2">
    <source>
        <dbReference type="Proteomes" id="UP000094526"/>
    </source>
</evidence>
<reference evidence="2" key="1">
    <citation type="submission" date="2015-07" db="EMBL/GenBank/DDBJ databases">
        <authorList>
            <person name="Teixeira M.M."/>
            <person name="Souza R.C."/>
            <person name="Almeida L.G."/>
            <person name="Vicente V.A."/>
            <person name="de Hoog S."/>
            <person name="Bocca A.L."/>
            <person name="de Almeida S.R."/>
            <person name="Vasconcelos A.T."/>
            <person name="Felipe M.S."/>
        </authorList>
    </citation>
    <scope>NUCLEOTIDE SEQUENCE [LARGE SCALE GENOMIC DNA]</scope>
    <source>
        <strain evidence="2">KSF</strain>
    </source>
</reference>
<dbReference type="VEuPathDB" id="FungiDB:CLCR_02684"/>
<keyword evidence="2" id="KW-1185">Reference proteome</keyword>
<proteinExistence type="predicted"/>
<evidence type="ECO:0000313" key="1">
    <source>
        <dbReference type="EMBL" id="OCT47260.1"/>
    </source>
</evidence>
<name>A0A1C1CFG2_9EURO</name>